<keyword evidence="5" id="KW-0539">Nucleus</keyword>
<dbReference type="InterPro" id="IPR036603">
    <property type="entry name" value="RBP11-like"/>
</dbReference>
<dbReference type="PROSITE" id="PS00446">
    <property type="entry name" value="RNA_POL_D_30KD"/>
    <property type="match status" value="1"/>
</dbReference>
<comment type="caution">
    <text evidence="8">The sequence shown here is derived from an EMBL/GenBank/DDBJ whole genome shotgun (WGS) entry which is preliminary data.</text>
</comment>
<keyword evidence="3" id="KW-0240">DNA-directed RNA polymerase</keyword>
<dbReference type="GO" id="GO:0046983">
    <property type="term" value="F:protein dimerization activity"/>
    <property type="evidence" value="ECO:0007669"/>
    <property type="project" value="InterPro"/>
</dbReference>
<dbReference type="InterPro" id="IPR011263">
    <property type="entry name" value="DNA-dir_RNA_pol_RpoA/D/Rpb3"/>
</dbReference>
<comment type="subcellular location">
    <subcellularLocation>
        <location evidence="1">Nucleus</location>
    </subcellularLocation>
</comment>
<dbReference type="SUPFAM" id="SSF56553">
    <property type="entry name" value="Insert subdomain of RNA polymerase alpha subunit"/>
    <property type="match status" value="1"/>
</dbReference>
<protein>
    <recommendedName>
        <fullName evidence="2">DNA-directed RNA polymerases I and III subunit RPAC1</fullName>
    </recommendedName>
</protein>
<dbReference type="PANTHER" id="PTHR11800:SF13">
    <property type="entry name" value="DNA-DIRECTED RNA POLYMERASES I AND III SUBUNIT RPAC1"/>
    <property type="match status" value="1"/>
</dbReference>
<accession>A0A8J6DBU6</accession>
<evidence type="ECO:0000256" key="2">
    <source>
        <dbReference type="ARBA" id="ARBA00022083"/>
    </source>
</evidence>
<dbReference type="SUPFAM" id="SSF55257">
    <property type="entry name" value="RBP11-like subunits of RNA polymerase"/>
    <property type="match status" value="1"/>
</dbReference>
<dbReference type="Proteomes" id="UP000701853">
    <property type="component" value="Chromosome 1"/>
</dbReference>
<evidence type="ECO:0000256" key="4">
    <source>
        <dbReference type="ARBA" id="ARBA00023163"/>
    </source>
</evidence>
<dbReference type="Gene3D" id="2.170.120.12">
    <property type="entry name" value="DNA-directed RNA polymerase, insert domain"/>
    <property type="match status" value="1"/>
</dbReference>
<dbReference type="SMART" id="SM00662">
    <property type="entry name" value="RPOLD"/>
    <property type="match status" value="1"/>
</dbReference>
<dbReference type="OrthoDB" id="270173at2759"/>
<dbReference type="PANTHER" id="PTHR11800">
    <property type="entry name" value="DNA-DIRECTED RNA POLYMERASE"/>
    <property type="match status" value="1"/>
</dbReference>
<gene>
    <name evidence="8" type="ORF">CXB51_000713</name>
</gene>
<dbReference type="InterPro" id="IPR050518">
    <property type="entry name" value="Rpo3/RPB3_RNA_Pol_subunit"/>
</dbReference>
<dbReference type="FunFam" id="2.170.120.12:FF:000004">
    <property type="entry name" value="RNA polymerase I subunit 43"/>
    <property type="match status" value="1"/>
</dbReference>
<dbReference type="Gene3D" id="3.30.1360.10">
    <property type="entry name" value="RNA polymerase, RBP11-like subunit"/>
    <property type="match status" value="1"/>
</dbReference>
<evidence type="ECO:0000256" key="6">
    <source>
        <dbReference type="ARBA" id="ARBA00025804"/>
    </source>
</evidence>
<dbReference type="InterPro" id="IPR033901">
    <property type="entry name" value="RNAPI/III_AC40"/>
</dbReference>
<keyword evidence="4" id="KW-0804">Transcription</keyword>
<dbReference type="Pfam" id="PF01193">
    <property type="entry name" value="RNA_pol_L"/>
    <property type="match status" value="1"/>
</dbReference>
<name>A0A8J6DBU6_9ROSI</name>
<dbReference type="GO" id="GO:0003899">
    <property type="term" value="F:DNA-directed RNA polymerase activity"/>
    <property type="evidence" value="ECO:0007669"/>
    <property type="project" value="InterPro"/>
</dbReference>
<dbReference type="InterPro" id="IPR011262">
    <property type="entry name" value="DNA-dir_RNA_pol_insert"/>
</dbReference>
<comment type="similarity">
    <text evidence="6">Belongs to the archaeal Rpo3/eukaryotic RPB3 RNA polymerase subunit family.</text>
</comment>
<sequence>MAEGAGEEKKKFSIWDLPDVPMGQLPPHLELQRSRVSCNKDAPIHTESIQYSGAYASMGIDNSSRLDRFSNNFRVEVVRLNEDDMEFDMIGIDAAIANSFRRILIAELPTMAIEKVLIANNTSIIQDEVLAHRLGLVPIRVDPRLFDYLSENDQPNEKNTIVFKLHVQCKRGSPRITVKSDALKWLPNGSELVKETRNATSDSSSKPETYTYFGCSQETVPEFVKNPIIPKYPDIIIAKLGPGQEIELEAHAVKGIGKTHAKWSPVATAWYRMLPEVVLLEDIEDDLAEELKSKCPVNVFDIEDLGKGTFPNEEFGCQAGRRRATVARPRACTLCRECIRGDDWEKRVALRRVKDHFIFTIESTGALPPEVLFTEAVKILEDKCERDERSNGFSINPRRFSCLLANLFISHLLVHGWDL</sequence>
<dbReference type="GO" id="GO:0005736">
    <property type="term" value="C:RNA polymerase I complex"/>
    <property type="evidence" value="ECO:0007669"/>
    <property type="project" value="TreeGrafter"/>
</dbReference>
<dbReference type="InterPro" id="IPR001514">
    <property type="entry name" value="DNA-dir_RNA_pol_30-40kDasu_CS"/>
</dbReference>
<dbReference type="InterPro" id="IPR036643">
    <property type="entry name" value="RNApol_insert_sf"/>
</dbReference>
<dbReference type="InterPro" id="IPR022842">
    <property type="entry name" value="RNAP_Rpo3/Rpb3/RPAC1"/>
</dbReference>
<organism evidence="8 9">
    <name type="scientific">Gossypium anomalum</name>
    <dbReference type="NCBI Taxonomy" id="47600"/>
    <lineage>
        <taxon>Eukaryota</taxon>
        <taxon>Viridiplantae</taxon>
        <taxon>Streptophyta</taxon>
        <taxon>Embryophyta</taxon>
        <taxon>Tracheophyta</taxon>
        <taxon>Spermatophyta</taxon>
        <taxon>Magnoliopsida</taxon>
        <taxon>eudicotyledons</taxon>
        <taxon>Gunneridae</taxon>
        <taxon>Pentapetalae</taxon>
        <taxon>rosids</taxon>
        <taxon>malvids</taxon>
        <taxon>Malvales</taxon>
        <taxon>Malvaceae</taxon>
        <taxon>Malvoideae</taxon>
        <taxon>Gossypium</taxon>
    </lineage>
</organism>
<dbReference type="HAMAP" id="MF_00320">
    <property type="entry name" value="RNApol_arch_Rpo3"/>
    <property type="match status" value="1"/>
</dbReference>
<keyword evidence="9" id="KW-1185">Reference proteome</keyword>
<proteinExistence type="inferred from homology"/>
<dbReference type="GO" id="GO:0003677">
    <property type="term" value="F:DNA binding"/>
    <property type="evidence" value="ECO:0007669"/>
    <property type="project" value="InterPro"/>
</dbReference>
<dbReference type="CDD" id="cd07032">
    <property type="entry name" value="RNAP_I_II_AC40"/>
    <property type="match status" value="1"/>
</dbReference>
<dbReference type="EMBL" id="JAHUZN010000001">
    <property type="protein sequence ID" value="KAG8502866.1"/>
    <property type="molecule type" value="Genomic_DNA"/>
</dbReference>
<dbReference type="GO" id="GO:0005666">
    <property type="term" value="C:RNA polymerase III complex"/>
    <property type="evidence" value="ECO:0007669"/>
    <property type="project" value="TreeGrafter"/>
</dbReference>
<evidence type="ECO:0000256" key="1">
    <source>
        <dbReference type="ARBA" id="ARBA00004123"/>
    </source>
</evidence>
<evidence type="ECO:0000256" key="3">
    <source>
        <dbReference type="ARBA" id="ARBA00022478"/>
    </source>
</evidence>
<dbReference type="Pfam" id="PF01000">
    <property type="entry name" value="RNA_pol_A_bac"/>
    <property type="match status" value="1"/>
</dbReference>
<evidence type="ECO:0000259" key="7">
    <source>
        <dbReference type="SMART" id="SM00662"/>
    </source>
</evidence>
<evidence type="ECO:0000313" key="9">
    <source>
        <dbReference type="Proteomes" id="UP000701853"/>
    </source>
</evidence>
<dbReference type="GO" id="GO:0006351">
    <property type="term" value="P:DNA-templated transcription"/>
    <property type="evidence" value="ECO:0007669"/>
    <property type="project" value="InterPro"/>
</dbReference>
<evidence type="ECO:0000313" key="8">
    <source>
        <dbReference type="EMBL" id="KAG8502866.1"/>
    </source>
</evidence>
<evidence type="ECO:0000256" key="5">
    <source>
        <dbReference type="ARBA" id="ARBA00023242"/>
    </source>
</evidence>
<dbReference type="AlphaFoldDB" id="A0A8J6DBU6"/>
<feature type="domain" description="DNA-directed RNA polymerase RpoA/D/Rpb3-type" evidence="7">
    <location>
        <begin position="84"/>
        <end position="390"/>
    </location>
</feature>
<reference evidence="8 9" key="1">
    <citation type="journal article" date="2021" name="bioRxiv">
        <title>The Gossypium anomalum genome as a resource for cotton improvement and evolutionary analysis of hybrid incompatibility.</title>
        <authorList>
            <person name="Grover C.E."/>
            <person name="Yuan D."/>
            <person name="Arick M.A."/>
            <person name="Miller E.R."/>
            <person name="Hu G."/>
            <person name="Peterson D.G."/>
            <person name="Wendel J.F."/>
            <person name="Udall J.A."/>
        </authorList>
    </citation>
    <scope>NUCLEOTIDE SEQUENCE [LARGE SCALE GENOMIC DNA]</scope>
    <source>
        <strain evidence="8">JFW-Udall</strain>
        <tissue evidence="8">Leaf</tissue>
    </source>
</reference>